<sequence>MSFSDVNFFPPFGMTTELKFVDYTPNLTRSTQIKAKRKKKSGGCKLLENCAEIGNTTTPLKPTTDFGLFHTSNASLNNLSETANSCVSLVETVLPANAAAHLQGSSQHEARDLESVVEQGMYLVDTEKTTANSIGVLTTLSTSADCTSSLGGAAITEDHSLMSADYSIDSCPPNRDIGCRSLSSGGYSMDMEERANHTGALISSKADANTCSQTGRVSYSRRPTTATFTTDELACLPSVRSSVDQGDKWQERQMAYNHPESSPLPAADVCVSASGIDCNGELVSSIESASSHLNDNLEHATELGVQEDSLHSSDDRHSASTGEHQSRNFGLATSSDRVKENDLNDLAELGTSDEEEADRHEVERIISHDEHRGWKRYLVKWYGWPAEANTWEPATNLDRCPEVVREYLSSVEKSGITGSACGGKDRLNVLSERELCDWVPLLQPMVKALDGVVQTLLTIQDSLEPPFVRTGASNRAASGCAIRKRKVLPGLRSFLSKEEVESDDHPYAEKAEDGSRKRRGQMAASRRSKRRCGPRKAAGHDFGT</sequence>
<evidence type="ECO:0000313" key="2">
    <source>
        <dbReference type="Proteomes" id="UP001153331"/>
    </source>
</evidence>
<accession>A0ACC2HYV3</accession>
<organism evidence="1 2">
    <name type="scientific">Boeremia exigua</name>
    <dbReference type="NCBI Taxonomy" id="749465"/>
    <lineage>
        <taxon>Eukaryota</taxon>
        <taxon>Fungi</taxon>
        <taxon>Dikarya</taxon>
        <taxon>Ascomycota</taxon>
        <taxon>Pezizomycotina</taxon>
        <taxon>Dothideomycetes</taxon>
        <taxon>Pleosporomycetidae</taxon>
        <taxon>Pleosporales</taxon>
        <taxon>Pleosporineae</taxon>
        <taxon>Didymellaceae</taxon>
        <taxon>Boeremia</taxon>
    </lineage>
</organism>
<reference evidence="1" key="1">
    <citation type="submission" date="2022-11" db="EMBL/GenBank/DDBJ databases">
        <title>Genome Sequence of Boeremia exigua.</title>
        <authorList>
            <person name="Buettner E."/>
        </authorList>
    </citation>
    <scope>NUCLEOTIDE SEQUENCE</scope>
    <source>
        <strain evidence="1">CU02</strain>
    </source>
</reference>
<evidence type="ECO:0000313" key="1">
    <source>
        <dbReference type="EMBL" id="KAJ8107978.1"/>
    </source>
</evidence>
<name>A0ACC2HYV3_9PLEO</name>
<comment type="caution">
    <text evidence="1">The sequence shown here is derived from an EMBL/GenBank/DDBJ whole genome shotgun (WGS) entry which is preliminary data.</text>
</comment>
<gene>
    <name evidence="1" type="ORF">OPT61_g8494</name>
</gene>
<dbReference type="EMBL" id="JAPHNI010000825">
    <property type="protein sequence ID" value="KAJ8107978.1"/>
    <property type="molecule type" value="Genomic_DNA"/>
</dbReference>
<proteinExistence type="predicted"/>
<keyword evidence="2" id="KW-1185">Reference proteome</keyword>
<dbReference type="Proteomes" id="UP001153331">
    <property type="component" value="Unassembled WGS sequence"/>
</dbReference>
<protein>
    <submittedName>
        <fullName evidence="1">Uncharacterized protein</fullName>
    </submittedName>
</protein>